<reference evidence="2 3" key="1">
    <citation type="submission" date="2010-12" db="EMBL/GenBank/DDBJ databases">
        <title>Complete sequence of Desulfurispirillum indicum S5.</title>
        <authorList>
            <consortium name="US DOE Joint Genome Institute"/>
            <person name="Lucas S."/>
            <person name="Copeland A."/>
            <person name="Lapidus A."/>
            <person name="Cheng J.-F."/>
            <person name="Goodwin L."/>
            <person name="Pitluck S."/>
            <person name="Chertkov O."/>
            <person name="Held B."/>
            <person name="Detter J.C."/>
            <person name="Han C."/>
            <person name="Tapia R."/>
            <person name="Land M."/>
            <person name="Hauser L."/>
            <person name="Kyrpides N."/>
            <person name="Ivanova N."/>
            <person name="Mikhailova N."/>
            <person name="Haggblom M."/>
            <person name="Rauschenbach I."/>
            <person name="Bini E."/>
            <person name="Woyke T."/>
        </authorList>
    </citation>
    <scope>NUCLEOTIDE SEQUENCE [LARGE SCALE GENOMIC DNA]</scope>
    <source>
        <strain evidence="3">ATCC BAA-1389 / DSM 22839 / S5</strain>
    </source>
</reference>
<evidence type="ECO:0000313" key="2">
    <source>
        <dbReference type="EMBL" id="ADU66903.1"/>
    </source>
</evidence>
<keyword evidence="1" id="KW-1133">Transmembrane helix</keyword>
<dbReference type="HOGENOM" id="CLU_3389108_0_0_0"/>
<keyword evidence="1" id="KW-0812">Transmembrane</keyword>
<dbReference type="EMBL" id="CP002432">
    <property type="protein sequence ID" value="ADU66903.1"/>
    <property type="molecule type" value="Genomic_DNA"/>
</dbReference>
<proteinExistence type="predicted"/>
<dbReference type="KEGG" id="din:Selin_2183"/>
<protein>
    <submittedName>
        <fullName evidence="2">Uncharacterized protein</fullName>
    </submittedName>
</protein>
<dbReference type="AlphaFoldDB" id="E6W3M2"/>
<sequence>MQRTTVFLLMGVLVGAFLMTIVSYAAATGFVQ</sequence>
<organism evidence="2 3">
    <name type="scientific">Desulfurispirillum indicum (strain ATCC BAA-1389 / DSM 22839 / S5)</name>
    <dbReference type="NCBI Taxonomy" id="653733"/>
    <lineage>
        <taxon>Bacteria</taxon>
        <taxon>Pseudomonadati</taxon>
        <taxon>Chrysiogenota</taxon>
        <taxon>Chrysiogenia</taxon>
        <taxon>Chrysiogenales</taxon>
        <taxon>Chrysiogenaceae</taxon>
        <taxon>Desulfurispirillum</taxon>
    </lineage>
</organism>
<accession>E6W3M2</accession>
<dbReference type="InParanoid" id="E6W3M2"/>
<feature type="transmembrane region" description="Helical" evidence="1">
    <location>
        <begin position="7"/>
        <end position="27"/>
    </location>
</feature>
<dbReference type="STRING" id="653733.Selin_2183"/>
<name>E6W3M2_DESIS</name>
<evidence type="ECO:0000256" key="1">
    <source>
        <dbReference type="SAM" id="Phobius"/>
    </source>
</evidence>
<dbReference type="Proteomes" id="UP000002572">
    <property type="component" value="Chromosome"/>
</dbReference>
<gene>
    <name evidence="2" type="ordered locus">Selin_2183</name>
</gene>
<keyword evidence="3" id="KW-1185">Reference proteome</keyword>
<keyword evidence="1" id="KW-0472">Membrane</keyword>
<evidence type="ECO:0000313" key="3">
    <source>
        <dbReference type="Proteomes" id="UP000002572"/>
    </source>
</evidence>